<evidence type="ECO:0000313" key="11">
    <source>
        <dbReference type="Proteomes" id="UP000482084"/>
    </source>
</evidence>
<feature type="site" description="Lowers pKa of active site Tyr" evidence="6">
    <location>
        <position position="86"/>
    </location>
</feature>
<dbReference type="PANTHER" id="PTHR43827:SF3">
    <property type="entry name" value="NADP-DEPENDENT OXIDOREDUCTASE DOMAIN-CONTAINING PROTEIN"/>
    <property type="match status" value="1"/>
</dbReference>
<dbReference type="PANTHER" id="PTHR43827">
    <property type="entry name" value="2,5-DIKETO-D-GLUCONIC ACID REDUCTASE"/>
    <property type="match status" value="1"/>
</dbReference>
<evidence type="ECO:0000256" key="1">
    <source>
        <dbReference type="ARBA" id="ARBA00007905"/>
    </source>
</evidence>
<organism evidence="8 11">
    <name type="scientific">Bifidobacterium ramosum</name>
    <dbReference type="NCBI Taxonomy" id="1798158"/>
    <lineage>
        <taxon>Bacteria</taxon>
        <taxon>Bacillati</taxon>
        <taxon>Actinomycetota</taxon>
        <taxon>Actinomycetes</taxon>
        <taxon>Bifidobacteriales</taxon>
        <taxon>Bifidobacteriaceae</taxon>
        <taxon>Bifidobacterium</taxon>
    </lineage>
</organism>
<dbReference type="Pfam" id="PF00248">
    <property type="entry name" value="Aldo_ket_red"/>
    <property type="match status" value="1"/>
</dbReference>
<evidence type="ECO:0000256" key="2">
    <source>
        <dbReference type="ARBA" id="ARBA00022857"/>
    </source>
</evidence>
<evidence type="ECO:0000313" key="8">
    <source>
        <dbReference type="EMBL" id="KAB8286596.1"/>
    </source>
</evidence>
<dbReference type="PROSITE" id="PS00062">
    <property type="entry name" value="ALDOKETO_REDUCTASE_2"/>
    <property type="match status" value="1"/>
</dbReference>
<feature type="binding site" evidence="5">
    <location>
        <position position="119"/>
    </location>
    <ligand>
        <name>substrate</name>
    </ligand>
</feature>
<evidence type="ECO:0000256" key="6">
    <source>
        <dbReference type="PIRSR" id="PIRSR000097-3"/>
    </source>
</evidence>
<dbReference type="PROSITE" id="PS00063">
    <property type="entry name" value="ALDOKETO_REDUCTASE_3"/>
    <property type="match status" value="1"/>
</dbReference>
<dbReference type="InterPro" id="IPR036812">
    <property type="entry name" value="NAD(P)_OxRdtase_dom_sf"/>
</dbReference>
<keyword evidence="3" id="KW-0560">Oxidoreductase</keyword>
<dbReference type="EMBL" id="WBSM01000021">
    <property type="protein sequence ID" value="KAB8286596.1"/>
    <property type="molecule type" value="Genomic_DNA"/>
</dbReference>
<dbReference type="OrthoDB" id="9804790at2"/>
<reference evidence="8 11" key="2">
    <citation type="submission" date="2019-10" db="EMBL/GenBank/DDBJ databases">
        <title>Characterization of the phylogenetic diversity of two novel species belonging to the genus Bifidobacterium: Bifidobacterium cebidarum sp. nov. and Bifidobacterium leontopitheci sp. nov.</title>
        <authorList>
            <person name="Lugli G.A."/>
            <person name="Duranti S."/>
            <person name="Milani C."/>
            <person name="Turroni F."/>
            <person name="Ventura M."/>
        </authorList>
    </citation>
    <scope>NUCLEOTIDE SEQUENCE [LARGE SCALE GENOMIC DNA]</scope>
    <source>
        <strain evidence="8 11">DSM 100688</strain>
    </source>
</reference>
<comment type="similarity">
    <text evidence="1">Belongs to the aldo/keto reductase family.</text>
</comment>
<feature type="domain" description="NADP-dependent oxidoreductase" evidence="7">
    <location>
        <begin position="27"/>
        <end position="269"/>
    </location>
</feature>
<dbReference type="FunFam" id="3.20.20.100:FF:000015">
    <property type="entry name" value="Oxidoreductase, aldo/keto reductase family"/>
    <property type="match status" value="1"/>
</dbReference>
<comment type="caution">
    <text evidence="8">The sequence shown here is derived from an EMBL/GenBank/DDBJ whole genome shotgun (WGS) entry which is preliminary data.</text>
</comment>
<feature type="active site" description="Proton donor" evidence="4">
    <location>
        <position position="61"/>
    </location>
</feature>
<dbReference type="InterPro" id="IPR020471">
    <property type="entry name" value="AKR"/>
</dbReference>
<protein>
    <submittedName>
        <fullName evidence="9">Aldo/keto reductase</fullName>
    </submittedName>
    <submittedName>
        <fullName evidence="8">Glyoxal reductase</fullName>
    </submittedName>
</protein>
<gene>
    <name evidence="8" type="ORF">DSM100688_2260</name>
    <name evidence="9" type="ORF">GFD24_11710</name>
</gene>
<reference evidence="9 10" key="1">
    <citation type="submission" date="2019-10" db="EMBL/GenBank/DDBJ databases">
        <title>Bifidobacterium from non-human primates.</title>
        <authorList>
            <person name="Modesto M."/>
        </authorList>
    </citation>
    <scope>NUCLEOTIDE SEQUENCE [LARGE SCALE GENOMIC DNA]</scope>
    <source>
        <strain evidence="9 10">TREM</strain>
    </source>
</reference>
<dbReference type="GO" id="GO:0016616">
    <property type="term" value="F:oxidoreductase activity, acting on the CH-OH group of donors, NAD or NADP as acceptor"/>
    <property type="evidence" value="ECO:0007669"/>
    <property type="project" value="UniProtKB-ARBA"/>
</dbReference>
<keyword evidence="11" id="KW-1185">Reference proteome</keyword>
<dbReference type="PROSITE" id="PS00798">
    <property type="entry name" value="ALDOKETO_REDUCTASE_1"/>
    <property type="match status" value="1"/>
</dbReference>
<proteinExistence type="inferred from homology"/>
<dbReference type="RefSeq" id="WP_152359251.1">
    <property type="nucleotide sequence ID" value="NZ_WBSM01000021.1"/>
</dbReference>
<evidence type="ECO:0000313" key="10">
    <source>
        <dbReference type="Proteomes" id="UP000469943"/>
    </source>
</evidence>
<dbReference type="Proteomes" id="UP000482084">
    <property type="component" value="Unassembled WGS sequence"/>
</dbReference>
<dbReference type="AlphaFoldDB" id="A0A6L4WZQ2"/>
<dbReference type="EMBL" id="WHZX01000022">
    <property type="protein sequence ID" value="NEG72855.1"/>
    <property type="molecule type" value="Genomic_DNA"/>
</dbReference>
<evidence type="ECO:0000259" key="7">
    <source>
        <dbReference type="Pfam" id="PF00248"/>
    </source>
</evidence>
<accession>A0A6L4WZQ2</accession>
<dbReference type="PIRSF" id="PIRSF000097">
    <property type="entry name" value="AKR"/>
    <property type="match status" value="1"/>
</dbReference>
<dbReference type="InterPro" id="IPR023210">
    <property type="entry name" value="NADP_OxRdtase_dom"/>
</dbReference>
<sequence>MTTTTATSRFGTQPTITLNNGTVIPQIGLGVFRTPDGDTTVNAVRSALEAGYRHIDTARIYGNEASVGEGIRESGVPREDVFVTTKLWNDDIRAHRAKDAFNESLDRLGVDYVDLYLIHWPADGWQQAWDDLQEIAQSGRAKAIGVSNFHQHHLNELLANSDVVPAADQIESSPQFTNQELVDFVHGHGIAVEAWSPLGGTGGNLLGTPLLAEIGAKYGKSAAQVVIRWHLQRGIVVLPKSTHAERIRQNFDVFDFTLTDADMAAINTLSTGHRNGADPDNFGF</sequence>
<dbReference type="Proteomes" id="UP000469943">
    <property type="component" value="Unassembled WGS sequence"/>
</dbReference>
<evidence type="ECO:0000313" key="9">
    <source>
        <dbReference type="EMBL" id="NEG72855.1"/>
    </source>
</evidence>
<dbReference type="SUPFAM" id="SSF51430">
    <property type="entry name" value="NAD(P)-linked oxidoreductase"/>
    <property type="match status" value="1"/>
</dbReference>
<name>A0A6L4WZQ2_9BIFI</name>
<dbReference type="PRINTS" id="PR00069">
    <property type="entry name" value="ALDKETRDTASE"/>
</dbReference>
<evidence type="ECO:0000256" key="3">
    <source>
        <dbReference type="ARBA" id="ARBA00023002"/>
    </source>
</evidence>
<dbReference type="InterPro" id="IPR018170">
    <property type="entry name" value="Aldo/ket_reductase_CS"/>
</dbReference>
<dbReference type="Gene3D" id="3.20.20.100">
    <property type="entry name" value="NADP-dependent oxidoreductase domain"/>
    <property type="match status" value="1"/>
</dbReference>
<keyword evidence="2" id="KW-0521">NADP</keyword>
<evidence type="ECO:0000256" key="4">
    <source>
        <dbReference type="PIRSR" id="PIRSR000097-1"/>
    </source>
</evidence>
<evidence type="ECO:0000256" key="5">
    <source>
        <dbReference type="PIRSR" id="PIRSR000097-2"/>
    </source>
</evidence>